<reference evidence="1 2" key="1">
    <citation type="submission" date="2016-06" db="EMBL/GenBank/DDBJ databases">
        <authorList>
            <person name="Kjaerup R.B."/>
            <person name="Dalgaard T.S."/>
            <person name="Juul-Madsen H.R."/>
        </authorList>
    </citation>
    <scope>NUCLEOTIDE SEQUENCE [LARGE SCALE GENOMIC DNA]</scope>
    <source>
        <strain evidence="1 2">DSM 45577</strain>
    </source>
</reference>
<dbReference type="AlphaFoldDB" id="A0A1C6UU70"/>
<dbReference type="CDD" id="cd00586">
    <property type="entry name" value="4HBT"/>
    <property type="match status" value="1"/>
</dbReference>
<dbReference type="Proteomes" id="UP000198937">
    <property type="component" value="Unassembled WGS sequence"/>
</dbReference>
<keyword evidence="2" id="KW-1185">Reference proteome</keyword>
<evidence type="ECO:0000313" key="1">
    <source>
        <dbReference type="EMBL" id="SCL57538.1"/>
    </source>
</evidence>
<dbReference type="Gene3D" id="3.10.129.10">
    <property type="entry name" value="Hotdog Thioesterase"/>
    <property type="match status" value="1"/>
</dbReference>
<protein>
    <submittedName>
        <fullName evidence="1">Enediyne biosynthesis thioesterase</fullName>
    </submittedName>
</protein>
<dbReference type="RefSeq" id="WP_091439301.1">
    <property type="nucleotide sequence ID" value="NZ_BMMJ01000013.1"/>
</dbReference>
<dbReference type="SUPFAM" id="SSF54637">
    <property type="entry name" value="Thioesterase/thiol ester dehydrase-isomerase"/>
    <property type="match status" value="1"/>
</dbReference>
<organism evidence="1 2">
    <name type="scientific">Micromonospora yangpuensis</name>
    <dbReference type="NCBI Taxonomy" id="683228"/>
    <lineage>
        <taxon>Bacteria</taxon>
        <taxon>Bacillati</taxon>
        <taxon>Actinomycetota</taxon>
        <taxon>Actinomycetes</taxon>
        <taxon>Micromonosporales</taxon>
        <taxon>Micromonosporaceae</taxon>
        <taxon>Micromonospora</taxon>
    </lineage>
</organism>
<accession>A0A1C6UU70</accession>
<dbReference type="InterPro" id="IPR029069">
    <property type="entry name" value="HotDog_dom_sf"/>
</dbReference>
<dbReference type="STRING" id="683228.GA0070617_3555"/>
<name>A0A1C6UU70_9ACTN</name>
<gene>
    <name evidence="1" type="ORF">GA0070617_3555</name>
</gene>
<evidence type="ECO:0000313" key="2">
    <source>
        <dbReference type="Proteomes" id="UP000198937"/>
    </source>
</evidence>
<sequence>MAVAYVHSHRVTFDETNLVGNVYFAHYLHWQGHCREHFLAEHAPGVLAALDDGLALVTLECSARFYAEGRAMDQVEIRMELDHLNGHRVAMCFDYVRVAPGPAQLIAQGNQSIACMRRGPAGLEPVRVPQELQAALTRYQAVPR</sequence>
<dbReference type="OrthoDB" id="513711at2"/>
<dbReference type="EMBL" id="FMIA01000002">
    <property type="protein sequence ID" value="SCL57538.1"/>
    <property type="molecule type" value="Genomic_DNA"/>
</dbReference>
<proteinExistence type="predicted"/>
<dbReference type="Pfam" id="PF13279">
    <property type="entry name" value="4HBT_2"/>
    <property type="match status" value="1"/>
</dbReference>